<reference evidence="10" key="1">
    <citation type="submission" date="2019-08" db="EMBL/GenBank/DDBJ databases">
        <authorList>
            <person name="Kucharzyk K."/>
            <person name="Murdoch R.W."/>
            <person name="Higgins S."/>
            <person name="Loffler F."/>
        </authorList>
    </citation>
    <scope>NUCLEOTIDE SEQUENCE</scope>
</reference>
<dbReference type="InterPro" id="IPR013767">
    <property type="entry name" value="PAS_fold"/>
</dbReference>
<dbReference type="PROSITE" id="PS50112">
    <property type="entry name" value="PAS"/>
    <property type="match status" value="1"/>
</dbReference>
<keyword evidence="8" id="KW-0472">Membrane</keyword>
<keyword evidence="7" id="KW-0067">ATP-binding</keyword>
<dbReference type="PANTHER" id="PTHR41523:SF8">
    <property type="entry name" value="ETHYLENE RESPONSE SENSOR PROTEIN"/>
    <property type="match status" value="1"/>
</dbReference>
<keyword evidence="8" id="KW-0812">Transmembrane</keyword>
<dbReference type="Pfam" id="PF07568">
    <property type="entry name" value="HisKA_2"/>
    <property type="match status" value="1"/>
</dbReference>
<dbReference type="EC" id="2.7.13.3" evidence="2"/>
<dbReference type="EMBL" id="VSSQ01000008">
    <property type="protein sequence ID" value="MPL58882.1"/>
    <property type="molecule type" value="Genomic_DNA"/>
</dbReference>
<evidence type="ECO:0000256" key="3">
    <source>
        <dbReference type="ARBA" id="ARBA00022553"/>
    </source>
</evidence>
<dbReference type="InterPro" id="IPR035965">
    <property type="entry name" value="PAS-like_dom_sf"/>
</dbReference>
<evidence type="ECO:0000256" key="6">
    <source>
        <dbReference type="ARBA" id="ARBA00022777"/>
    </source>
</evidence>
<keyword evidence="8" id="KW-1133">Transmembrane helix</keyword>
<dbReference type="AlphaFoldDB" id="A0A644SYP0"/>
<dbReference type="Gene3D" id="3.30.450.20">
    <property type="entry name" value="PAS domain"/>
    <property type="match status" value="1"/>
</dbReference>
<comment type="catalytic activity">
    <reaction evidence="1">
        <text>ATP + protein L-histidine = ADP + protein N-phospho-L-histidine.</text>
        <dbReference type="EC" id="2.7.13.3"/>
    </reaction>
</comment>
<dbReference type="GO" id="GO:0004673">
    <property type="term" value="F:protein histidine kinase activity"/>
    <property type="evidence" value="ECO:0007669"/>
    <property type="project" value="UniProtKB-EC"/>
</dbReference>
<dbReference type="NCBIfam" id="TIGR00229">
    <property type="entry name" value="sensory_box"/>
    <property type="match status" value="1"/>
</dbReference>
<organism evidence="10">
    <name type="scientific">bioreactor metagenome</name>
    <dbReference type="NCBI Taxonomy" id="1076179"/>
    <lineage>
        <taxon>unclassified sequences</taxon>
        <taxon>metagenomes</taxon>
        <taxon>ecological metagenomes</taxon>
    </lineage>
</organism>
<dbReference type="PANTHER" id="PTHR41523">
    <property type="entry name" value="TWO-COMPONENT SYSTEM SENSOR PROTEIN"/>
    <property type="match status" value="1"/>
</dbReference>
<keyword evidence="6" id="KW-0418">Kinase</keyword>
<dbReference type="SUPFAM" id="SSF55785">
    <property type="entry name" value="PYP-like sensor domain (PAS domain)"/>
    <property type="match status" value="1"/>
</dbReference>
<comment type="caution">
    <text evidence="10">The sequence shown here is derived from an EMBL/GenBank/DDBJ whole genome shotgun (WGS) entry which is preliminary data.</text>
</comment>
<evidence type="ECO:0000256" key="1">
    <source>
        <dbReference type="ARBA" id="ARBA00000085"/>
    </source>
</evidence>
<dbReference type="Pfam" id="PF00989">
    <property type="entry name" value="PAS"/>
    <property type="match status" value="1"/>
</dbReference>
<evidence type="ECO:0000256" key="8">
    <source>
        <dbReference type="SAM" id="Phobius"/>
    </source>
</evidence>
<evidence type="ECO:0000256" key="5">
    <source>
        <dbReference type="ARBA" id="ARBA00022741"/>
    </source>
</evidence>
<evidence type="ECO:0000256" key="7">
    <source>
        <dbReference type="ARBA" id="ARBA00022840"/>
    </source>
</evidence>
<evidence type="ECO:0000313" key="10">
    <source>
        <dbReference type="EMBL" id="MPL58882.1"/>
    </source>
</evidence>
<protein>
    <recommendedName>
        <fullName evidence="2">histidine kinase</fullName>
        <ecNumber evidence="2">2.7.13.3</ecNumber>
    </recommendedName>
</protein>
<sequence length="373" mass="40850">MQERKAGDDDRIQAPGAGFATLIAALPVIVYVLDSSGTFIFLNDAIREIGYEPSDLLGQHFTQLIHEDDRSAVSRDAVLAKIRQAETPPVVAPKLFDERRSGGRMTRELKLRLIHGKTKQSIYASVNAYGEPVDDPAFKAMFKSFGPVTMGVIHDTTAAMLYQKSLEENLAVKELLLKEAHQRVRDNLQIVASLAHLGEMEGSPGDPPSNLGALISQIKSIALVHEVLYETESGDGVSSKEYFKRFSSLIAESYACLGYSLPIEIDIQDRILGAERISYLGIVASQWISELYRRAGSGEGQARIRLSYRFSDIAEELVVCGGSALTDPELRVARSLGMEIAQALALRLGGTVRPTEGPGFCLCLRLPLDSQLR</sequence>
<dbReference type="GO" id="GO:0005524">
    <property type="term" value="F:ATP binding"/>
    <property type="evidence" value="ECO:0007669"/>
    <property type="project" value="UniProtKB-KW"/>
</dbReference>
<gene>
    <name evidence="10" type="ORF">SDC9_04428</name>
</gene>
<evidence type="ECO:0000256" key="4">
    <source>
        <dbReference type="ARBA" id="ARBA00022679"/>
    </source>
</evidence>
<dbReference type="GO" id="GO:0006355">
    <property type="term" value="P:regulation of DNA-templated transcription"/>
    <property type="evidence" value="ECO:0007669"/>
    <property type="project" value="InterPro"/>
</dbReference>
<evidence type="ECO:0000256" key="2">
    <source>
        <dbReference type="ARBA" id="ARBA00012438"/>
    </source>
</evidence>
<dbReference type="InterPro" id="IPR011495">
    <property type="entry name" value="Sig_transdc_His_kin_sub2_dim/P"/>
</dbReference>
<dbReference type="SMART" id="SM00091">
    <property type="entry name" value="PAS"/>
    <property type="match status" value="1"/>
</dbReference>
<dbReference type="CDD" id="cd00130">
    <property type="entry name" value="PAS"/>
    <property type="match status" value="1"/>
</dbReference>
<feature type="transmembrane region" description="Helical" evidence="8">
    <location>
        <begin position="12"/>
        <end position="33"/>
    </location>
</feature>
<keyword evidence="4" id="KW-0808">Transferase</keyword>
<keyword evidence="3" id="KW-0597">Phosphoprotein</keyword>
<evidence type="ECO:0000259" key="9">
    <source>
        <dbReference type="PROSITE" id="PS50112"/>
    </source>
</evidence>
<feature type="domain" description="PAS" evidence="9">
    <location>
        <begin position="19"/>
        <end position="86"/>
    </location>
</feature>
<dbReference type="InterPro" id="IPR000014">
    <property type="entry name" value="PAS"/>
</dbReference>
<keyword evidence="5" id="KW-0547">Nucleotide-binding</keyword>
<accession>A0A644SYP0</accession>
<name>A0A644SYP0_9ZZZZ</name>
<proteinExistence type="predicted"/>